<feature type="transmembrane region" description="Helical" evidence="1">
    <location>
        <begin position="204"/>
        <end position="229"/>
    </location>
</feature>
<dbReference type="Proteomes" id="UP000050514">
    <property type="component" value="Unassembled WGS sequence"/>
</dbReference>
<reference evidence="2 3" key="1">
    <citation type="submission" date="2015-07" db="EMBL/GenBank/DDBJ databases">
        <title>Draft genome of Bellilinea caldifistulae DSM 17877.</title>
        <authorList>
            <person name="Hemp J."/>
            <person name="Ward L.M."/>
            <person name="Pace L.A."/>
            <person name="Fischer W.W."/>
        </authorList>
    </citation>
    <scope>NUCLEOTIDE SEQUENCE [LARGE SCALE GENOMIC DNA]</scope>
    <source>
        <strain evidence="2 3">GOMI-1</strain>
    </source>
</reference>
<evidence type="ECO:0000256" key="1">
    <source>
        <dbReference type="SAM" id="Phobius"/>
    </source>
</evidence>
<dbReference type="OrthoDB" id="268951at2"/>
<feature type="transmembrane region" description="Helical" evidence="1">
    <location>
        <begin position="147"/>
        <end position="167"/>
    </location>
</feature>
<dbReference type="AlphaFoldDB" id="A0A0P6WPY6"/>
<protein>
    <submittedName>
        <fullName evidence="2">Uncharacterized protein</fullName>
    </submittedName>
</protein>
<accession>A0A0P6WPY6</accession>
<keyword evidence="1" id="KW-0472">Membrane</keyword>
<dbReference type="RefSeq" id="WP_061913041.1">
    <property type="nucleotide sequence ID" value="NZ_DF967971.1"/>
</dbReference>
<keyword evidence="3" id="KW-1185">Reference proteome</keyword>
<gene>
    <name evidence="2" type="ORF">AC812_16275</name>
</gene>
<feature type="transmembrane region" description="Helical" evidence="1">
    <location>
        <begin position="38"/>
        <end position="56"/>
    </location>
</feature>
<feature type="transmembrane region" description="Helical" evidence="1">
    <location>
        <begin position="173"/>
        <end position="192"/>
    </location>
</feature>
<comment type="caution">
    <text evidence="2">The sequence shown here is derived from an EMBL/GenBank/DDBJ whole genome shotgun (WGS) entry which is preliminary data.</text>
</comment>
<sequence length="239" mass="27001">MRFKGLFVLFLLACTLVLLSVLWLITRSKPAENAVIGMAAGLVTGWVGIIGGLTFWQRNRIRSLILNLPGIWQIKFILFATLMAMIEEAIAVSMTNLAPFFGVPIGQAYITASTDYWDVIFHHSVIVFFGWFVGWAILLTRLDFSPFAVFIISGFLGWVGEILAFGIQQVGGFAMWMLIYGLMTYLPAYCLPDAEQRQARPVRLWHYPLAFFLLMLISIGWVTFIQQIIPPHPAIHFVP</sequence>
<keyword evidence="1" id="KW-1133">Transmembrane helix</keyword>
<name>A0A0P6WPY6_9CHLR</name>
<feature type="transmembrane region" description="Helical" evidence="1">
    <location>
        <begin position="120"/>
        <end position="140"/>
    </location>
</feature>
<evidence type="ECO:0000313" key="3">
    <source>
        <dbReference type="Proteomes" id="UP000050514"/>
    </source>
</evidence>
<evidence type="ECO:0000313" key="2">
    <source>
        <dbReference type="EMBL" id="KPL72136.1"/>
    </source>
</evidence>
<proteinExistence type="predicted"/>
<keyword evidence="1" id="KW-0812">Transmembrane</keyword>
<dbReference type="EMBL" id="LGHJ01000025">
    <property type="protein sequence ID" value="KPL72136.1"/>
    <property type="molecule type" value="Genomic_DNA"/>
</dbReference>
<dbReference type="STRING" id="360411.AC812_16275"/>
<organism evidence="2 3">
    <name type="scientific">Bellilinea caldifistulae</name>
    <dbReference type="NCBI Taxonomy" id="360411"/>
    <lineage>
        <taxon>Bacteria</taxon>
        <taxon>Bacillati</taxon>
        <taxon>Chloroflexota</taxon>
        <taxon>Anaerolineae</taxon>
        <taxon>Anaerolineales</taxon>
        <taxon>Anaerolineaceae</taxon>
        <taxon>Bellilinea</taxon>
    </lineage>
</organism>